<sequence length="121" mass="14193">MCQAGYQRKSKAKKRKLLQEHQKVIKYDSPDYPPLLIQYSDLHKHIHETVKTHHHLAIIANVSVLLDERNKHIDKYYYLAFRKGAKQFATLFSTYSVIVFQDDKAKIPLGIPAVRRTFQTI</sequence>
<name>A0A9N9AR71_FUNMO</name>
<keyword evidence="2" id="KW-1185">Reference proteome</keyword>
<proteinExistence type="predicted"/>
<evidence type="ECO:0000313" key="1">
    <source>
        <dbReference type="EMBL" id="CAG8539378.1"/>
    </source>
</evidence>
<comment type="caution">
    <text evidence="1">The sequence shown here is derived from an EMBL/GenBank/DDBJ whole genome shotgun (WGS) entry which is preliminary data.</text>
</comment>
<evidence type="ECO:0000313" key="2">
    <source>
        <dbReference type="Proteomes" id="UP000789375"/>
    </source>
</evidence>
<dbReference type="Proteomes" id="UP000789375">
    <property type="component" value="Unassembled WGS sequence"/>
</dbReference>
<dbReference type="AlphaFoldDB" id="A0A9N9AR71"/>
<organism evidence="1 2">
    <name type="scientific">Funneliformis mosseae</name>
    <name type="common">Endomycorrhizal fungus</name>
    <name type="synonym">Glomus mosseae</name>
    <dbReference type="NCBI Taxonomy" id="27381"/>
    <lineage>
        <taxon>Eukaryota</taxon>
        <taxon>Fungi</taxon>
        <taxon>Fungi incertae sedis</taxon>
        <taxon>Mucoromycota</taxon>
        <taxon>Glomeromycotina</taxon>
        <taxon>Glomeromycetes</taxon>
        <taxon>Glomerales</taxon>
        <taxon>Glomeraceae</taxon>
        <taxon>Funneliformis</taxon>
    </lineage>
</organism>
<dbReference type="EMBL" id="CAJVPP010001178">
    <property type="protein sequence ID" value="CAG8539378.1"/>
    <property type="molecule type" value="Genomic_DNA"/>
</dbReference>
<gene>
    <name evidence="1" type="ORF">FMOSSE_LOCUS5903</name>
</gene>
<reference evidence="1" key="1">
    <citation type="submission" date="2021-06" db="EMBL/GenBank/DDBJ databases">
        <authorList>
            <person name="Kallberg Y."/>
            <person name="Tangrot J."/>
            <person name="Rosling A."/>
        </authorList>
    </citation>
    <scope>NUCLEOTIDE SEQUENCE</scope>
    <source>
        <strain evidence="1">87-6 pot B 2015</strain>
    </source>
</reference>
<accession>A0A9N9AR71</accession>
<protein>
    <submittedName>
        <fullName evidence="1">10867_t:CDS:1</fullName>
    </submittedName>
</protein>